<organism evidence="2 3">
    <name type="scientific">Xylanibacillus composti</name>
    <dbReference type="NCBI Taxonomy" id="1572762"/>
    <lineage>
        <taxon>Bacteria</taxon>
        <taxon>Bacillati</taxon>
        <taxon>Bacillota</taxon>
        <taxon>Bacilli</taxon>
        <taxon>Bacillales</taxon>
        <taxon>Paenibacillaceae</taxon>
        <taxon>Xylanibacillus</taxon>
    </lineage>
</organism>
<feature type="transmembrane region" description="Helical" evidence="1">
    <location>
        <begin position="43"/>
        <end position="61"/>
    </location>
</feature>
<evidence type="ECO:0000313" key="2">
    <source>
        <dbReference type="EMBL" id="GIQ67752.1"/>
    </source>
</evidence>
<comment type="caution">
    <text evidence="2">The sequence shown here is derived from an EMBL/GenBank/DDBJ whole genome shotgun (WGS) entry which is preliminary data.</text>
</comment>
<feature type="transmembrane region" description="Helical" evidence="1">
    <location>
        <begin position="12"/>
        <end position="36"/>
    </location>
</feature>
<proteinExistence type="predicted"/>
<keyword evidence="1" id="KW-1133">Transmembrane helix</keyword>
<name>A0A8J4H1L5_9BACL</name>
<sequence>MGLTDITGVSAPFFITSALFIMLILSAFSFSIVRLFQGRRTPGIVSIAVAIVSSVGFGVILNNWSA</sequence>
<evidence type="ECO:0000256" key="1">
    <source>
        <dbReference type="SAM" id="Phobius"/>
    </source>
</evidence>
<keyword evidence="1" id="KW-0472">Membrane</keyword>
<reference evidence="2" key="1">
    <citation type="submission" date="2021-04" db="EMBL/GenBank/DDBJ databases">
        <title>Draft genome sequence of Xylanibacillus composti strain K13.</title>
        <authorList>
            <person name="Uke A."/>
            <person name="Chhe C."/>
            <person name="Baramee S."/>
            <person name="Kosugi A."/>
        </authorList>
    </citation>
    <scope>NUCLEOTIDE SEQUENCE</scope>
    <source>
        <strain evidence="2">K13</strain>
    </source>
</reference>
<dbReference type="EMBL" id="BOVK01000006">
    <property type="protein sequence ID" value="GIQ67752.1"/>
    <property type="molecule type" value="Genomic_DNA"/>
</dbReference>
<accession>A0A8J4H1L5</accession>
<evidence type="ECO:0000313" key="3">
    <source>
        <dbReference type="Proteomes" id="UP000677918"/>
    </source>
</evidence>
<keyword evidence="3" id="KW-1185">Reference proteome</keyword>
<gene>
    <name evidence="2" type="ORF">XYCOK13_05760</name>
</gene>
<keyword evidence="1" id="KW-0812">Transmembrane</keyword>
<dbReference type="Proteomes" id="UP000677918">
    <property type="component" value="Unassembled WGS sequence"/>
</dbReference>
<dbReference type="AlphaFoldDB" id="A0A8J4H1L5"/>
<dbReference type="RefSeq" id="WP_213410381.1">
    <property type="nucleotide sequence ID" value="NZ_BOVK01000006.1"/>
</dbReference>
<protein>
    <submittedName>
        <fullName evidence="2">Uncharacterized protein</fullName>
    </submittedName>
</protein>